<dbReference type="Pfam" id="PF13176">
    <property type="entry name" value="TPR_7"/>
    <property type="match status" value="1"/>
</dbReference>
<sequence length="569" mass="62175">MLALYWKALSAPFVYDDVDQIVNNPALTSLRLTFHRFWLAPVSFNSEIGGAGSATYRPLYWMSLALDRWIWGLHASGFHLTNLVLHWLNGVLAFLLLRRLRVAPWAAAIAALLWLGLPINTEAVTWISARGYVLCTFFVLLALLAANGFLREGKSRLLLAGYFAASLAALLSHEEGVLVLPLALLVAYATNRLSRRLAGGLVAASILSGLIDIALREAVKTGSGGTGAALWAVGLAFWRYMQWMVLPVHMSVERSTSMPANAASLGTIAGWLGLVALIAAIALLRKREPAVSAGLAWVVIALLPFCGFVTIYQGMAERFEYLAAAGLALAAVALVLGLSGRWRRIAVGLLAIWMIWGAWRTWARVLNWQSPAGLYASSLEATPRSPVLLYNLGLEFRRSGDVLSAAKLYGQAVKLQPRYTRALAGLGDVYIQLGETRDAVNYFERALALNPTDKETVIDLGEALQRMGDKQGAEVQLRKAIALDPSQGEAYTDLGALLADTGRIDEAIQCFQTAIKNKPDDATPYFDLAVMFQQRGQDEVALPFYKKVLELKPGDPDTIRNVSKLHLER</sequence>
<keyword evidence="4" id="KW-0472">Membrane</keyword>
<dbReference type="RefSeq" id="WP_188555125.1">
    <property type="nucleotide sequence ID" value="NZ_BMGT01000003.1"/>
</dbReference>
<feature type="repeat" description="TPR" evidence="3">
    <location>
        <begin position="488"/>
        <end position="521"/>
    </location>
</feature>
<keyword evidence="1" id="KW-0677">Repeat</keyword>
<gene>
    <name evidence="5" type="ORF">GCM10011585_31680</name>
</gene>
<name>A0A917HPR6_9BACT</name>
<keyword evidence="2 3" id="KW-0802">TPR repeat</keyword>
<keyword evidence="4" id="KW-0812">Transmembrane</keyword>
<organism evidence="5 6">
    <name type="scientific">Edaphobacter dinghuensis</name>
    <dbReference type="NCBI Taxonomy" id="1560005"/>
    <lineage>
        <taxon>Bacteria</taxon>
        <taxon>Pseudomonadati</taxon>
        <taxon>Acidobacteriota</taxon>
        <taxon>Terriglobia</taxon>
        <taxon>Terriglobales</taxon>
        <taxon>Acidobacteriaceae</taxon>
        <taxon>Edaphobacter</taxon>
    </lineage>
</organism>
<dbReference type="Pfam" id="PF13432">
    <property type="entry name" value="TPR_16"/>
    <property type="match status" value="2"/>
</dbReference>
<feature type="transmembrane region" description="Helical" evidence="4">
    <location>
        <begin position="102"/>
        <end position="119"/>
    </location>
</feature>
<feature type="repeat" description="TPR" evidence="3">
    <location>
        <begin position="522"/>
        <end position="555"/>
    </location>
</feature>
<feature type="transmembrane region" description="Helical" evidence="4">
    <location>
        <begin position="321"/>
        <end position="338"/>
    </location>
</feature>
<feature type="repeat" description="TPR" evidence="3">
    <location>
        <begin position="454"/>
        <end position="487"/>
    </location>
</feature>
<accession>A0A917HPR6</accession>
<comment type="caution">
    <text evidence="5">The sequence shown here is derived from an EMBL/GenBank/DDBJ whole genome shotgun (WGS) entry which is preliminary data.</text>
</comment>
<feature type="transmembrane region" description="Helical" evidence="4">
    <location>
        <begin position="157"/>
        <end position="190"/>
    </location>
</feature>
<evidence type="ECO:0000313" key="6">
    <source>
        <dbReference type="Proteomes" id="UP000647241"/>
    </source>
</evidence>
<feature type="transmembrane region" description="Helical" evidence="4">
    <location>
        <begin position="295"/>
        <end position="315"/>
    </location>
</feature>
<evidence type="ECO:0000256" key="4">
    <source>
        <dbReference type="SAM" id="Phobius"/>
    </source>
</evidence>
<feature type="transmembrane region" description="Helical" evidence="4">
    <location>
        <begin position="222"/>
        <end position="241"/>
    </location>
</feature>
<evidence type="ECO:0008006" key="7">
    <source>
        <dbReference type="Google" id="ProtNLM"/>
    </source>
</evidence>
<evidence type="ECO:0000256" key="2">
    <source>
        <dbReference type="ARBA" id="ARBA00022803"/>
    </source>
</evidence>
<dbReference type="InterPro" id="IPR011990">
    <property type="entry name" value="TPR-like_helical_dom_sf"/>
</dbReference>
<dbReference type="AlphaFoldDB" id="A0A917HPR6"/>
<evidence type="ECO:0000313" key="5">
    <source>
        <dbReference type="EMBL" id="GGG85442.1"/>
    </source>
</evidence>
<feature type="transmembrane region" description="Helical" evidence="4">
    <location>
        <begin position="345"/>
        <end position="362"/>
    </location>
</feature>
<dbReference type="PANTHER" id="PTHR44227:SF3">
    <property type="entry name" value="PROTEIN O-MANNOSYL-TRANSFERASE TMTC4"/>
    <property type="match status" value="1"/>
</dbReference>
<feature type="repeat" description="TPR" evidence="3">
    <location>
        <begin position="420"/>
        <end position="453"/>
    </location>
</feature>
<dbReference type="PROSITE" id="PS50293">
    <property type="entry name" value="TPR_REGION"/>
    <property type="match status" value="2"/>
</dbReference>
<dbReference type="InterPro" id="IPR052346">
    <property type="entry name" value="O-mannosyl-transferase_TMTC"/>
</dbReference>
<reference evidence="5" key="2">
    <citation type="submission" date="2020-09" db="EMBL/GenBank/DDBJ databases">
        <authorList>
            <person name="Sun Q."/>
            <person name="Zhou Y."/>
        </authorList>
    </citation>
    <scope>NUCLEOTIDE SEQUENCE</scope>
    <source>
        <strain evidence="5">CGMCC 1.12997</strain>
    </source>
</reference>
<dbReference type="PROSITE" id="PS50005">
    <property type="entry name" value="TPR"/>
    <property type="match status" value="5"/>
</dbReference>
<dbReference type="SUPFAM" id="SSF48452">
    <property type="entry name" value="TPR-like"/>
    <property type="match status" value="1"/>
</dbReference>
<evidence type="ECO:0000256" key="3">
    <source>
        <dbReference type="PROSITE-ProRule" id="PRU00339"/>
    </source>
</evidence>
<keyword evidence="6" id="KW-1185">Reference proteome</keyword>
<proteinExistence type="predicted"/>
<dbReference type="InterPro" id="IPR019734">
    <property type="entry name" value="TPR_rpt"/>
</dbReference>
<feature type="transmembrane region" description="Helical" evidence="4">
    <location>
        <begin position="261"/>
        <end position="283"/>
    </location>
</feature>
<feature type="transmembrane region" description="Helical" evidence="4">
    <location>
        <begin position="131"/>
        <end position="150"/>
    </location>
</feature>
<reference evidence="5" key="1">
    <citation type="journal article" date="2014" name="Int. J. Syst. Evol. Microbiol.">
        <title>Complete genome sequence of Corynebacterium casei LMG S-19264T (=DSM 44701T), isolated from a smear-ripened cheese.</title>
        <authorList>
            <consortium name="US DOE Joint Genome Institute (JGI-PGF)"/>
            <person name="Walter F."/>
            <person name="Albersmeier A."/>
            <person name="Kalinowski J."/>
            <person name="Ruckert C."/>
        </authorList>
    </citation>
    <scope>NUCLEOTIDE SEQUENCE</scope>
    <source>
        <strain evidence="5">CGMCC 1.12997</strain>
    </source>
</reference>
<keyword evidence="4" id="KW-1133">Transmembrane helix</keyword>
<evidence type="ECO:0000256" key="1">
    <source>
        <dbReference type="ARBA" id="ARBA00022737"/>
    </source>
</evidence>
<dbReference type="SMART" id="SM00028">
    <property type="entry name" value="TPR"/>
    <property type="match status" value="5"/>
</dbReference>
<dbReference type="PANTHER" id="PTHR44227">
    <property type="match status" value="1"/>
</dbReference>
<dbReference type="Proteomes" id="UP000647241">
    <property type="component" value="Unassembled WGS sequence"/>
</dbReference>
<dbReference type="EMBL" id="BMGT01000003">
    <property type="protein sequence ID" value="GGG85442.1"/>
    <property type="molecule type" value="Genomic_DNA"/>
</dbReference>
<feature type="repeat" description="TPR" evidence="3">
    <location>
        <begin position="386"/>
        <end position="419"/>
    </location>
</feature>
<dbReference type="Gene3D" id="1.25.40.10">
    <property type="entry name" value="Tetratricopeptide repeat domain"/>
    <property type="match status" value="1"/>
</dbReference>
<protein>
    <recommendedName>
        <fullName evidence="7">Tetratricopeptide repeat protein</fullName>
    </recommendedName>
</protein>